<feature type="compositionally biased region" description="Polar residues" evidence="1">
    <location>
        <begin position="18"/>
        <end position="33"/>
    </location>
</feature>
<dbReference type="Proteomes" id="UP001244011">
    <property type="component" value="Unassembled WGS sequence"/>
</dbReference>
<evidence type="ECO:0000256" key="1">
    <source>
        <dbReference type="SAM" id="MobiDB-lite"/>
    </source>
</evidence>
<comment type="caution">
    <text evidence="2">The sequence shown here is derived from an EMBL/GenBank/DDBJ whole genome shotgun (WGS) entry which is preliminary data.</text>
</comment>
<dbReference type="RefSeq" id="XP_060283038.1">
    <property type="nucleotide sequence ID" value="XM_060433169.1"/>
</dbReference>
<feature type="compositionally biased region" description="Polar residues" evidence="1">
    <location>
        <begin position="262"/>
        <end position="286"/>
    </location>
</feature>
<evidence type="ECO:0000313" key="3">
    <source>
        <dbReference type="Proteomes" id="UP001244011"/>
    </source>
</evidence>
<feature type="compositionally biased region" description="Basic and acidic residues" evidence="1">
    <location>
        <begin position="304"/>
        <end position="320"/>
    </location>
</feature>
<feature type="compositionally biased region" description="Polar residues" evidence="1">
    <location>
        <begin position="616"/>
        <end position="627"/>
    </location>
</feature>
<keyword evidence="3" id="KW-1185">Reference proteome</keyword>
<feature type="region of interest" description="Disordered" evidence="1">
    <location>
        <begin position="616"/>
        <end position="650"/>
    </location>
</feature>
<protein>
    <submittedName>
        <fullName evidence="2">Uncharacterized protein</fullName>
    </submittedName>
</protein>
<feature type="compositionally biased region" description="Polar residues" evidence="1">
    <location>
        <begin position="579"/>
        <end position="604"/>
    </location>
</feature>
<organism evidence="2 3">
    <name type="scientific">Phialemonium atrogriseum</name>
    <dbReference type="NCBI Taxonomy" id="1093897"/>
    <lineage>
        <taxon>Eukaryota</taxon>
        <taxon>Fungi</taxon>
        <taxon>Dikarya</taxon>
        <taxon>Ascomycota</taxon>
        <taxon>Pezizomycotina</taxon>
        <taxon>Sordariomycetes</taxon>
        <taxon>Sordariomycetidae</taxon>
        <taxon>Cephalothecales</taxon>
        <taxon>Cephalothecaceae</taxon>
        <taxon>Phialemonium</taxon>
    </lineage>
</organism>
<sequence>MGLLSFLSKQSAGDRQRPSTRVRSQAYNATVASNPPVRGNYPVPGNGTSALEGLSRIHGELSDSQLSLDIKALSRFPLPSPVVSLFQDESRQRPSTAPNGAKPLDNRPYTADRPRKGLPRGPWTYTRPQNGSSVPEPPRGRSAARATGPPPVRLGVGPQLLAASSPSGPGPDSPLKGSKDILDAQSEFKPLDFRTRIKAAGARDYGEDVADRNIGQNGVNLESPHVRAFYAQSAGSLAARKGRCVSVADISQLYLNDDTRGRPTSKQPQINSGHRTKSLNSLSYYSFPQRATPPVPQTPTSGTHDGRLKSDSKLTAESRGSRRKSLNSYIPTGSPGTLRPHIPRTGSFSFRNGDGSGRPSLALTRPATAHDPQHRSSFSTIRQASIPREPRSPRTTADSVSFAKIKTGHGGPDHGNTYIDHAHPGGRSFPLMATSRRDSSASAAFAYSGSLHTRQSSVSSSFSRDDAVENTALSYPRHKSQFRSSHDGGSTGTTAPGADLGIYTSDSLDFGARPSISSAHANVTVRESRRRSRSLASSMRTLRLDEVDDVVPVRTSSIRHWSISSTTPTTSETSSNLSQPQSRHTADTSVDLSHSFSAKNSSRGSLTSAIDTSVALSPKTPKSSTFNIDDYISSDDDVSMSPRRPRGEGEEDLLFRDDGFCMGGSQLPGLFDGGLTLPGLSSSFYADEQLSHRPRTSSSLPVGYMQNAFSSSMFNPGAPSPLRSSRKYIIDTAAHYDEDEEGDDDYANAWHRRGEEPQSPGMSPMWGGGLRGTKRLSALGNKYGHPYRRDDVIEEERDMSKIDVSAAVKMRKEAKAKKRAAVAARRRPRTRSRPAPIVVDGDEGHHADTEC</sequence>
<feature type="compositionally biased region" description="Polar residues" evidence="1">
    <location>
        <begin position="326"/>
        <end position="335"/>
    </location>
</feature>
<feature type="region of interest" description="Disordered" evidence="1">
    <location>
        <begin position="473"/>
        <end position="498"/>
    </location>
</feature>
<dbReference type="GeneID" id="85316356"/>
<feature type="compositionally biased region" description="Low complexity" evidence="1">
    <location>
        <begin position="562"/>
        <end position="578"/>
    </location>
</feature>
<feature type="region of interest" description="Disordered" evidence="1">
    <location>
        <begin position="84"/>
        <end position="187"/>
    </location>
</feature>
<feature type="region of interest" description="Disordered" evidence="1">
    <location>
        <begin position="1"/>
        <end position="50"/>
    </location>
</feature>
<reference evidence="2" key="1">
    <citation type="submission" date="2023-06" db="EMBL/GenBank/DDBJ databases">
        <title>Genome-scale phylogeny and comparative genomics of the fungal order Sordariales.</title>
        <authorList>
            <consortium name="Lawrence Berkeley National Laboratory"/>
            <person name="Hensen N."/>
            <person name="Bonometti L."/>
            <person name="Westerberg I."/>
            <person name="Brannstrom I.O."/>
            <person name="Guillou S."/>
            <person name="Cros-Aarteil S."/>
            <person name="Calhoun S."/>
            <person name="Haridas S."/>
            <person name="Kuo A."/>
            <person name="Mondo S."/>
            <person name="Pangilinan J."/>
            <person name="Riley R."/>
            <person name="Labutti K."/>
            <person name="Andreopoulos B."/>
            <person name="Lipzen A."/>
            <person name="Chen C."/>
            <person name="Yanf M."/>
            <person name="Daum C."/>
            <person name="Ng V."/>
            <person name="Clum A."/>
            <person name="Steindorff A."/>
            <person name="Ohm R."/>
            <person name="Martin F."/>
            <person name="Silar P."/>
            <person name="Natvig D."/>
            <person name="Lalanne C."/>
            <person name="Gautier V."/>
            <person name="Ament-Velasquez S.L."/>
            <person name="Kruys A."/>
            <person name="Hutchinson M.I."/>
            <person name="Powell A.J."/>
            <person name="Barry K."/>
            <person name="Miller A.N."/>
            <person name="Grigoriev I.V."/>
            <person name="Debuchy R."/>
            <person name="Gladieux P."/>
            <person name="Thoren M.H."/>
            <person name="Johannesson H."/>
        </authorList>
    </citation>
    <scope>NUCLEOTIDE SEQUENCE</scope>
    <source>
        <strain evidence="2">8032-3</strain>
    </source>
</reference>
<dbReference type="AlphaFoldDB" id="A0AAJ0BYV9"/>
<gene>
    <name evidence="2" type="ORF">QBC33DRAFT_90525</name>
</gene>
<feature type="region of interest" description="Disordered" evidence="1">
    <location>
        <begin position="257"/>
        <end position="397"/>
    </location>
</feature>
<feature type="compositionally biased region" description="Basic and acidic residues" evidence="1">
    <location>
        <begin position="842"/>
        <end position="851"/>
    </location>
</feature>
<feature type="region of interest" description="Disordered" evidence="1">
    <location>
        <begin position="813"/>
        <end position="851"/>
    </location>
</feature>
<name>A0AAJ0BYV9_9PEZI</name>
<dbReference type="EMBL" id="MU839010">
    <property type="protein sequence ID" value="KAK1766825.1"/>
    <property type="molecule type" value="Genomic_DNA"/>
</dbReference>
<evidence type="ECO:0000313" key="2">
    <source>
        <dbReference type="EMBL" id="KAK1766825.1"/>
    </source>
</evidence>
<proteinExistence type="predicted"/>
<accession>A0AAJ0BYV9</accession>
<feature type="region of interest" description="Disordered" evidence="1">
    <location>
        <begin position="562"/>
        <end position="604"/>
    </location>
</feature>
<feature type="compositionally biased region" description="Basic residues" evidence="1">
    <location>
        <begin position="813"/>
        <end position="832"/>
    </location>
</feature>